<accession>A0ABV6CBD6</accession>
<keyword evidence="4" id="KW-1185">Reference proteome</keyword>
<dbReference type="InterPro" id="IPR013149">
    <property type="entry name" value="ADH-like_C"/>
</dbReference>
<dbReference type="PANTHER" id="PTHR43677">
    <property type="entry name" value="SHORT-CHAIN DEHYDROGENASE/REDUCTASE"/>
    <property type="match status" value="1"/>
</dbReference>
<dbReference type="Gene3D" id="3.40.50.720">
    <property type="entry name" value="NAD(P)-binding Rossmann-like Domain"/>
    <property type="match status" value="1"/>
</dbReference>
<dbReference type="NCBIfam" id="TIGR02823">
    <property type="entry name" value="oxido_YhdH"/>
    <property type="match status" value="1"/>
</dbReference>
<reference evidence="3 4" key="1">
    <citation type="submission" date="2024-09" db="EMBL/GenBank/DDBJ databases">
        <authorList>
            <person name="Sun Q."/>
            <person name="Mori K."/>
        </authorList>
    </citation>
    <scope>NUCLEOTIDE SEQUENCE [LARGE SCALE GENOMIC DNA]</scope>
    <source>
        <strain evidence="3 4">CCM 8545</strain>
    </source>
</reference>
<keyword evidence="3" id="KW-0560">Oxidoreductase</keyword>
<feature type="domain" description="Alcohol dehydrogenase-like N-terminal" evidence="2">
    <location>
        <begin position="28"/>
        <end position="114"/>
    </location>
</feature>
<evidence type="ECO:0000259" key="2">
    <source>
        <dbReference type="Pfam" id="PF08240"/>
    </source>
</evidence>
<dbReference type="EC" id="1.-.-.-" evidence="3"/>
<dbReference type="GO" id="GO:0016491">
    <property type="term" value="F:oxidoreductase activity"/>
    <property type="evidence" value="ECO:0007669"/>
    <property type="project" value="UniProtKB-KW"/>
</dbReference>
<evidence type="ECO:0000313" key="4">
    <source>
        <dbReference type="Proteomes" id="UP001589758"/>
    </source>
</evidence>
<dbReference type="InterPro" id="IPR011032">
    <property type="entry name" value="GroES-like_sf"/>
</dbReference>
<dbReference type="Gene3D" id="3.90.180.10">
    <property type="entry name" value="Medium-chain alcohol dehydrogenases, catalytic domain"/>
    <property type="match status" value="1"/>
</dbReference>
<dbReference type="InterPro" id="IPR014188">
    <property type="entry name" value="Acrylyl-CoA_reductase_AcuI"/>
</dbReference>
<dbReference type="Pfam" id="PF08240">
    <property type="entry name" value="ADH_N"/>
    <property type="match status" value="1"/>
</dbReference>
<name>A0ABV6CBD6_9GAMM</name>
<sequence length="331" mass="35925">MIKALMIEKLQGTHSASIQEFEETRLAPNELKILIHYSTLNYKDALAITNKSPIIKTYPMIPGIDFAGEVLESLHPRFQQGDLVVANGFGLGEKIMGGLATHAQVPAEQVIHLPTKFTPKDTMMIGTAGYTAMLAIIALQKYGITPDKGPILVTGSNGGVGSFAIRLLTKLGFYVVAATRRIEEEEYLKKLGASEIIETDSLIAAGKPLQKERFAGAIDNLGGNVLVNICAALKYSGAVASCGMAVGLDFNASVAPFIIRGVGLLGIDSVMRSYEQRVYAWSILESLLTKEDLTPICKEITLEEVIDKAHQLIGGNIRGRLYVNILRENRH</sequence>
<dbReference type="SUPFAM" id="SSF51735">
    <property type="entry name" value="NAD(P)-binding Rossmann-fold domains"/>
    <property type="match status" value="1"/>
</dbReference>
<dbReference type="Pfam" id="PF00107">
    <property type="entry name" value="ADH_zinc_N"/>
    <property type="match status" value="1"/>
</dbReference>
<evidence type="ECO:0000313" key="3">
    <source>
        <dbReference type="EMBL" id="MFC0178856.1"/>
    </source>
</evidence>
<dbReference type="RefSeq" id="WP_385875867.1">
    <property type="nucleotide sequence ID" value="NZ_JBHLXE010000016.1"/>
</dbReference>
<dbReference type="SUPFAM" id="SSF50129">
    <property type="entry name" value="GroES-like"/>
    <property type="match status" value="1"/>
</dbReference>
<organism evidence="3 4">
    <name type="scientific">Thorsellia kenyensis</name>
    <dbReference type="NCBI Taxonomy" id="1549888"/>
    <lineage>
        <taxon>Bacteria</taxon>
        <taxon>Pseudomonadati</taxon>
        <taxon>Pseudomonadota</taxon>
        <taxon>Gammaproteobacteria</taxon>
        <taxon>Enterobacterales</taxon>
        <taxon>Thorselliaceae</taxon>
        <taxon>Thorsellia</taxon>
    </lineage>
</organism>
<proteinExistence type="predicted"/>
<dbReference type="InterPro" id="IPR051397">
    <property type="entry name" value="Zn-ADH-like_protein"/>
</dbReference>
<gene>
    <name evidence="3" type="ORF">ACFFIT_01895</name>
</gene>
<dbReference type="EMBL" id="JBHLXE010000016">
    <property type="protein sequence ID" value="MFC0178856.1"/>
    <property type="molecule type" value="Genomic_DNA"/>
</dbReference>
<dbReference type="Proteomes" id="UP001589758">
    <property type="component" value="Unassembled WGS sequence"/>
</dbReference>
<comment type="caution">
    <text evidence="3">The sequence shown here is derived from an EMBL/GenBank/DDBJ whole genome shotgun (WGS) entry which is preliminary data.</text>
</comment>
<dbReference type="InterPro" id="IPR013154">
    <property type="entry name" value="ADH-like_N"/>
</dbReference>
<protein>
    <submittedName>
        <fullName evidence="3">MDR family oxidoreductase</fullName>
        <ecNumber evidence="3">1.-.-.-</ecNumber>
    </submittedName>
</protein>
<feature type="domain" description="Alcohol dehydrogenase-like C-terminal" evidence="1">
    <location>
        <begin position="159"/>
        <end position="271"/>
    </location>
</feature>
<dbReference type="PANTHER" id="PTHR43677:SF1">
    <property type="entry name" value="ACRYLYL-COA REDUCTASE ACUI-RELATED"/>
    <property type="match status" value="1"/>
</dbReference>
<dbReference type="InterPro" id="IPR036291">
    <property type="entry name" value="NAD(P)-bd_dom_sf"/>
</dbReference>
<evidence type="ECO:0000259" key="1">
    <source>
        <dbReference type="Pfam" id="PF00107"/>
    </source>
</evidence>
<dbReference type="CDD" id="cd08288">
    <property type="entry name" value="MDR_yhdh"/>
    <property type="match status" value="1"/>
</dbReference>